<dbReference type="EMBL" id="MU003727">
    <property type="protein sequence ID" value="KAF2801883.1"/>
    <property type="molecule type" value="Genomic_DNA"/>
</dbReference>
<evidence type="ECO:0000313" key="4">
    <source>
        <dbReference type="RefSeq" id="XP_033568847.1"/>
    </source>
</evidence>
<feature type="region of interest" description="Disordered" evidence="1">
    <location>
        <begin position="1"/>
        <end position="173"/>
    </location>
</feature>
<proteinExistence type="predicted"/>
<protein>
    <submittedName>
        <fullName evidence="2 4">Uncharacterized protein</fullName>
    </submittedName>
</protein>
<feature type="compositionally biased region" description="Low complexity" evidence="1">
    <location>
        <begin position="46"/>
        <end position="61"/>
    </location>
</feature>
<dbReference type="AlphaFoldDB" id="A0A6A6Y040"/>
<name>A0A6A6Y040_9PEZI</name>
<dbReference type="Proteomes" id="UP000504636">
    <property type="component" value="Unplaced"/>
</dbReference>
<feature type="compositionally biased region" description="Polar residues" evidence="1">
    <location>
        <begin position="1"/>
        <end position="15"/>
    </location>
</feature>
<dbReference type="RefSeq" id="XP_033568847.1">
    <property type="nucleotide sequence ID" value="XM_033727066.1"/>
</dbReference>
<dbReference type="GeneID" id="54467959"/>
<sequence>MSNSVPPSLTDSVTEASSAGPPTPPPGAAPRRAPGPNIINWLQNVAANTPTLPLRPATLPAEDPEAWPHPLPPPAPRPRFAQLHRLTGPAPFPPTSPPRPAPTTQRPEPTAPRAEPSTPSTEPTTPRHEPTTPRPTTPTPLPPTMPPRPHHPPPPGPPFVLATPPPPVPARPLTPLEAQIMRAYSTALLDPSRTTLPFPRARQEAEEAAIAAGTALIRTGRVRDGLPPLTLAEEGALAAAIRRLLDPGNGRYRAQNGWLGRNGGAVGGRLGEPEGLEERQRAWVRERRGEGVQAAVAAAGMRGGERGGVEENSGNEDEQI</sequence>
<feature type="region of interest" description="Disordered" evidence="1">
    <location>
        <begin position="256"/>
        <end position="277"/>
    </location>
</feature>
<feature type="compositionally biased region" description="Pro residues" evidence="1">
    <location>
        <begin position="90"/>
        <end position="101"/>
    </location>
</feature>
<feature type="region of interest" description="Disordered" evidence="1">
    <location>
        <begin position="294"/>
        <end position="320"/>
    </location>
</feature>
<feature type="compositionally biased region" description="Pro residues" evidence="1">
    <location>
        <begin position="132"/>
        <end position="172"/>
    </location>
</feature>
<evidence type="ECO:0000313" key="2">
    <source>
        <dbReference type="EMBL" id="KAF2801883.1"/>
    </source>
</evidence>
<evidence type="ECO:0000313" key="3">
    <source>
        <dbReference type="Proteomes" id="UP000504636"/>
    </source>
</evidence>
<feature type="compositionally biased region" description="Low complexity" evidence="1">
    <location>
        <begin position="102"/>
        <end position="124"/>
    </location>
</feature>
<reference evidence="2 4" key="1">
    <citation type="journal article" date="2020" name="Stud. Mycol.">
        <title>101 Dothideomycetes genomes: a test case for predicting lifestyles and emergence of pathogens.</title>
        <authorList>
            <person name="Haridas S."/>
            <person name="Albert R."/>
            <person name="Binder M."/>
            <person name="Bloem J."/>
            <person name="Labutti K."/>
            <person name="Salamov A."/>
            <person name="Andreopoulos B."/>
            <person name="Baker S."/>
            <person name="Barry K."/>
            <person name="Bills G."/>
            <person name="Bluhm B."/>
            <person name="Cannon C."/>
            <person name="Castanera R."/>
            <person name="Culley D."/>
            <person name="Daum C."/>
            <person name="Ezra D."/>
            <person name="Gonzalez J."/>
            <person name="Henrissat B."/>
            <person name="Kuo A."/>
            <person name="Liang C."/>
            <person name="Lipzen A."/>
            <person name="Lutzoni F."/>
            <person name="Magnuson J."/>
            <person name="Mondo S."/>
            <person name="Nolan M."/>
            <person name="Ohm R."/>
            <person name="Pangilinan J."/>
            <person name="Park H.-J."/>
            <person name="Ramirez L."/>
            <person name="Alfaro M."/>
            <person name="Sun H."/>
            <person name="Tritt A."/>
            <person name="Yoshinaga Y."/>
            <person name="Zwiers L.-H."/>
            <person name="Turgeon B."/>
            <person name="Goodwin S."/>
            <person name="Spatafora J."/>
            <person name="Crous P."/>
            <person name="Grigoriev I."/>
        </authorList>
    </citation>
    <scope>NUCLEOTIDE SEQUENCE</scope>
    <source>
        <strain evidence="2 4">CBS 304.34</strain>
    </source>
</reference>
<gene>
    <name evidence="2 4" type="ORF">BDZ99DRAFT_552615</name>
</gene>
<accession>A0A6A6Y040</accession>
<keyword evidence="3" id="KW-1185">Reference proteome</keyword>
<reference evidence="4" key="3">
    <citation type="submission" date="2025-04" db="UniProtKB">
        <authorList>
            <consortium name="RefSeq"/>
        </authorList>
    </citation>
    <scope>IDENTIFICATION</scope>
    <source>
        <strain evidence="4">CBS 304.34</strain>
    </source>
</reference>
<organism evidence="2">
    <name type="scientific">Mytilinidion resinicola</name>
    <dbReference type="NCBI Taxonomy" id="574789"/>
    <lineage>
        <taxon>Eukaryota</taxon>
        <taxon>Fungi</taxon>
        <taxon>Dikarya</taxon>
        <taxon>Ascomycota</taxon>
        <taxon>Pezizomycotina</taxon>
        <taxon>Dothideomycetes</taxon>
        <taxon>Pleosporomycetidae</taxon>
        <taxon>Mytilinidiales</taxon>
        <taxon>Mytilinidiaceae</taxon>
        <taxon>Mytilinidion</taxon>
    </lineage>
</organism>
<feature type="compositionally biased region" description="Gly residues" evidence="1">
    <location>
        <begin position="260"/>
        <end position="270"/>
    </location>
</feature>
<dbReference type="PRINTS" id="PR01217">
    <property type="entry name" value="PRICHEXTENSN"/>
</dbReference>
<feature type="compositionally biased region" description="Pro residues" evidence="1">
    <location>
        <begin position="67"/>
        <end position="77"/>
    </location>
</feature>
<evidence type="ECO:0000256" key="1">
    <source>
        <dbReference type="SAM" id="MobiDB-lite"/>
    </source>
</evidence>
<reference evidence="4" key="2">
    <citation type="submission" date="2020-04" db="EMBL/GenBank/DDBJ databases">
        <authorList>
            <consortium name="NCBI Genome Project"/>
        </authorList>
    </citation>
    <scope>NUCLEOTIDE SEQUENCE</scope>
    <source>
        <strain evidence="4">CBS 304.34</strain>
    </source>
</reference>